<evidence type="ECO:0000256" key="1">
    <source>
        <dbReference type="SAM" id="Coils"/>
    </source>
</evidence>
<name>A0A2H9U201_9GAMM</name>
<dbReference type="Proteomes" id="UP000235861">
    <property type="component" value="Unassembled WGS sequence"/>
</dbReference>
<dbReference type="AlphaFoldDB" id="A0A2H9U201"/>
<dbReference type="Gene3D" id="1.25.40.10">
    <property type="entry name" value="Tetratricopeptide repeat domain"/>
    <property type="match status" value="1"/>
</dbReference>
<evidence type="ECO:0000313" key="3">
    <source>
        <dbReference type="Proteomes" id="UP000235861"/>
    </source>
</evidence>
<dbReference type="SUPFAM" id="SSF52467">
    <property type="entry name" value="DHS-like NAD/FAD-binding domain"/>
    <property type="match status" value="1"/>
</dbReference>
<accession>A0A2H9U201</accession>
<dbReference type="InterPro" id="IPR011990">
    <property type="entry name" value="TPR-like_helical_dom_sf"/>
</dbReference>
<dbReference type="SUPFAM" id="SSF48439">
    <property type="entry name" value="Protein prenylyltransferase"/>
    <property type="match status" value="1"/>
</dbReference>
<protein>
    <submittedName>
        <fullName evidence="2">Uncharacterized protein</fullName>
    </submittedName>
</protein>
<gene>
    <name evidence="2" type="ORF">CUC53_14485</name>
</gene>
<dbReference type="Pfam" id="PF13289">
    <property type="entry name" value="SIR2_2"/>
    <property type="match status" value="1"/>
</dbReference>
<proteinExistence type="predicted"/>
<keyword evidence="1" id="KW-0175">Coiled coil</keyword>
<sequence length="531" mass="59136">MAQIGRDDRREFLKGYINKANINWAHIALACLLREEYISRILTFNFDNLLARSCGLLGLYPATYDFTAANLNLYHLIDKPAIIHLHGQSHGFAQLNTNDETASHAEQLSQFIQATLNESPALFIGYSGQADAFFPQIKDHYSGQHRLFWVDIAEHAPTHIEESILKINLAHYMPCTDGADVFLIELAQELGCFPPQIFTDPYAHLLEELKPVLPYPQTNNHKGNNTSSNTEQLGLTTTLDILQQLRQRLEAAQAQERTAQRSNYLELYMQGKNEEIIKSSQSHEPLDDAEQEWVARAYLNWALKQTDLEQEIAVYDQLIARFASSDVAGVQEQVAKALLNKGITLGQLARPEDEMSVYDQLIARFASSDVAGVLDAVASALLNKGITLGQLARPEDEISVYDQLIARFAHSDMAGVQETVAQALVNKGVTLGQLARPEDEISVYDQLIARFAHSDVAGVQERVASALLNKGITLGQLARQEDEISVYDQLIARFASSDVAGVQEQVAKALHYKQVELEHIEHSVSTCDEAQ</sequence>
<feature type="coiled-coil region" evidence="1">
    <location>
        <begin position="235"/>
        <end position="262"/>
    </location>
</feature>
<dbReference type="PROSITE" id="PS51257">
    <property type="entry name" value="PROKAR_LIPOPROTEIN"/>
    <property type="match status" value="1"/>
</dbReference>
<reference evidence="2 3" key="1">
    <citation type="submission" date="2017-11" db="EMBL/GenBank/DDBJ databases">
        <title>Draft genome sequence of environmental isolate Aeromonas cavernicola sp. nov. MDC 2508.</title>
        <authorList>
            <person name="Colston S.M."/>
            <person name="Navarro A."/>
            <person name="Martinez-Murcia A.J."/>
            <person name="Graf J."/>
        </authorList>
    </citation>
    <scope>NUCLEOTIDE SEQUENCE [LARGE SCALE GENOMIC DNA]</scope>
    <source>
        <strain evidence="2 3">MDC 2508</strain>
    </source>
</reference>
<dbReference type="EMBL" id="PGGC01000136">
    <property type="protein sequence ID" value="PJG58082.1"/>
    <property type="molecule type" value="Genomic_DNA"/>
</dbReference>
<dbReference type="InterPro" id="IPR029035">
    <property type="entry name" value="DHS-like_NAD/FAD-binding_dom"/>
</dbReference>
<organism evidence="2 3">
    <name type="scientific">Aeromonas cavernicola</name>
    <dbReference type="NCBI Taxonomy" id="1006623"/>
    <lineage>
        <taxon>Bacteria</taxon>
        <taxon>Pseudomonadati</taxon>
        <taxon>Pseudomonadota</taxon>
        <taxon>Gammaproteobacteria</taxon>
        <taxon>Aeromonadales</taxon>
        <taxon>Aeromonadaceae</taxon>
        <taxon>Aeromonas</taxon>
    </lineage>
</organism>
<dbReference type="Gene3D" id="3.40.50.1220">
    <property type="entry name" value="TPP-binding domain"/>
    <property type="match status" value="1"/>
</dbReference>
<dbReference type="InterPro" id="IPR019734">
    <property type="entry name" value="TPR_rpt"/>
</dbReference>
<keyword evidence="3" id="KW-1185">Reference proteome</keyword>
<evidence type="ECO:0000313" key="2">
    <source>
        <dbReference type="EMBL" id="PJG58082.1"/>
    </source>
</evidence>
<comment type="caution">
    <text evidence="2">The sequence shown here is derived from an EMBL/GenBank/DDBJ whole genome shotgun (WGS) entry which is preliminary data.</text>
</comment>
<dbReference type="SMART" id="SM00028">
    <property type="entry name" value="TPR"/>
    <property type="match status" value="4"/>
</dbReference>